<dbReference type="RefSeq" id="WP_160631044.1">
    <property type="nucleotide sequence ID" value="NZ_WWNE01000003.1"/>
</dbReference>
<evidence type="ECO:0000256" key="4">
    <source>
        <dbReference type="HAMAP-Rule" id="MF_00063"/>
    </source>
</evidence>
<keyword evidence="7" id="KW-1185">Reference proteome</keyword>
<comment type="catalytic activity">
    <reaction evidence="4">
        <text>[thioredoxin]-disulfide + sulfite + AMP + 2 H(+) = adenosine 5'-phosphosulfate + [thioredoxin]-dithiol</text>
        <dbReference type="Rhea" id="RHEA:21976"/>
        <dbReference type="Rhea" id="RHEA-COMP:10698"/>
        <dbReference type="Rhea" id="RHEA-COMP:10700"/>
        <dbReference type="ChEBI" id="CHEBI:15378"/>
        <dbReference type="ChEBI" id="CHEBI:17359"/>
        <dbReference type="ChEBI" id="CHEBI:29950"/>
        <dbReference type="ChEBI" id="CHEBI:50058"/>
        <dbReference type="ChEBI" id="CHEBI:58243"/>
        <dbReference type="ChEBI" id="CHEBI:456215"/>
        <dbReference type="EC" id="1.8.4.10"/>
    </reaction>
</comment>
<dbReference type="GO" id="GO:0051539">
    <property type="term" value="F:4 iron, 4 sulfur cluster binding"/>
    <property type="evidence" value="ECO:0007669"/>
    <property type="project" value="UniProtKB-UniRule"/>
</dbReference>
<dbReference type="Gene3D" id="3.40.50.620">
    <property type="entry name" value="HUPs"/>
    <property type="match status" value="1"/>
</dbReference>
<evidence type="ECO:0000259" key="5">
    <source>
        <dbReference type="Pfam" id="PF01507"/>
    </source>
</evidence>
<reference evidence="6 7" key="1">
    <citation type="submission" date="2019-12" db="EMBL/GenBank/DDBJ databases">
        <authorList>
            <person name="Zhao J."/>
        </authorList>
    </citation>
    <scope>NUCLEOTIDE SEQUENCE [LARGE SCALE GENOMIC DNA]</scope>
    <source>
        <strain evidence="6 7">S-15</strain>
    </source>
</reference>
<dbReference type="EMBL" id="WWNE01000003">
    <property type="protein sequence ID" value="NBG64657.1"/>
    <property type="molecule type" value="Genomic_DNA"/>
</dbReference>
<gene>
    <name evidence="4" type="primary">cysH</name>
    <name evidence="6" type="ORF">GQN54_00920</name>
</gene>
<organism evidence="6 7">
    <name type="scientific">Acidiluteibacter ferrifornacis</name>
    <dbReference type="NCBI Taxonomy" id="2692424"/>
    <lineage>
        <taxon>Bacteria</taxon>
        <taxon>Pseudomonadati</taxon>
        <taxon>Bacteroidota</taxon>
        <taxon>Flavobacteriia</taxon>
        <taxon>Flavobacteriales</taxon>
        <taxon>Cryomorphaceae</taxon>
        <taxon>Acidiluteibacter</taxon>
    </lineage>
</organism>
<dbReference type="InterPro" id="IPR014729">
    <property type="entry name" value="Rossmann-like_a/b/a_fold"/>
</dbReference>
<dbReference type="GO" id="GO:0046872">
    <property type="term" value="F:metal ion binding"/>
    <property type="evidence" value="ECO:0007669"/>
    <property type="project" value="UniProtKB-KW"/>
</dbReference>
<dbReference type="PIRSF" id="PIRSF000857">
    <property type="entry name" value="PAPS_reductase"/>
    <property type="match status" value="1"/>
</dbReference>
<dbReference type="PANTHER" id="PTHR46509">
    <property type="entry name" value="PHOSPHOADENOSINE PHOSPHOSULFATE REDUCTASE"/>
    <property type="match status" value="1"/>
</dbReference>
<evidence type="ECO:0000256" key="2">
    <source>
        <dbReference type="ARBA" id="ARBA00023002"/>
    </source>
</evidence>
<comment type="cofactor">
    <cofactor evidence="4">
        <name>[4Fe-4S] cluster</name>
        <dbReference type="ChEBI" id="CHEBI:49883"/>
    </cofactor>
    <text evidence="4">Binds 1 [4Fe-4S] cluster per subunit.</text>
</comment>
<protein>
    <recommendedName>
        <fullName evidence="4">Adenosine 5'-phosphosulfate reductase</fullName>
        <shortName evidence="4">APS reductase</shortName>
        <ecNumber evidence="4">1.8.4.10</ecNumber>
    </recommendedName>
    <alternativeName>
        <fullName evidence="4">5'-adenylylsulfate reductase</fullName>
    </alternativeName>
    <alternativeName>
        <fullName evidence="4">Thioredoxin-dependent 5'-adenylylsulfate reductase</fullName>
    </alternativeName>
</protein>
<feature type="domain" description="Phosphoadenosine phosphosulphate reductase" evidence="5">
    <location>
        <begin position="22"/>
        <end position="191"/>
    </location>
</feature>
<keyword evidence="4" id="KW-0479">Metal-binding</keyword>
<comment type="subcellular location">
    <subcellularLocation>
        <location evidence="4">Cytoplasm</location>
    </subcellularLocation>
</comment>
<keyword evidence="4" id="KW-0408">Iron</keyword>
<feature type="active site" description="Nucleophile; cysteine thiosulfonate intermediate" evidence="4">
    <location>
        <position position="211"/>
    </location>
</feature>
<feature type="binding site" evidence="4">
    <location>
        <position position="185"/>
    </location>
    <ligand>
        <name>[4Fe-4S] cluster</name>
        <dbReference type="ChEBI" id="CHEBI:49883"/>
    </ligand>
</feature>
<dbReference type="SUPFAM" id="SSF52402">
    <property type="entry name" value="Adenine nucleotide alpha hydrolases-like"/>
    <property type="match status" value="1"/>
</dbReference>
<proteinExistence type="inferred from homology"/>
<comment type="similarity">
    <text evidence="1 4">Belongs to the PAPS reductase family. CysH subfamily.</text>
</comment>
<evidence type="ECO:0000256" key="1">
    <source>
        <dbReference type="ARBA" id="ARBA00009732"/>
    </source>
</evidence>
<dbReference type="NCBIfam" id="NF002537">
    <property type="entry name" value="PRK02090.1"/>
    <property type="match status" value="1"/>
</dbReference>
<dbReference type="GO" id="GO:0019379">
    <property type="term" value="P:sulfate assimilation, phosphoadenylyl sulfate reduction by phosphoadenylyl-sulfate reductase (thioredoxin)"/>
    <property type="evidence" value="ECO:0007669"/>
    <property type="project" value="UniProtKB-UniRule"/>
</dbReference>
<keyword evidence="2 4" id="KW-0560">Oxidoreductase</keyword>
<comment type="caution">
    <text evidence="6">The sequence shown here is derived from an EMBL/GenBank/DDBJ whole genome shotgun (WGS) entry which is preliminary data.</text>
</comment>
<keyword evidence="4" id="KW-0963">Cytoplasm</keyword>
<evidence type="ECO:0000313" key="6">
    <source>
        <dbReference type="EMBL" id="NBG64657.1"/>
    </source>
</evidence>
<sequence>MKLDITAIKNKITFYREAGKRMFLTSSFQTHSIPLLHIISQIDNSIPIYYLNTGFLFPETISFKDELQELLNMPMIGLTSGVTKINQMDSEGKLLYSSDPDYCCFLNKTQPMEPILASHDIWINGIRADQSAVRKNMKEEQPSKFGCTRYHPILNWDAKMIHAYRKEYNLPAHPLEKDGYLSIGCAPCTRKYIDTADERNGRWYGLNKTECGLHTDLATK</sequence>
<keyword evidence="4" id="KW-0411">Iron-sulfur</keyword>
<dbReference type="GO" id="GO:0005737">
    <property type="term" value="C:cytoplasm"/>
    <property type="evidence" value="ECO:0007669"/>
    <property type="project" value="UniProtKB-SubCell"/>
</dbReference>
<dbReference type="Proteomes" id="UP000470771">
    <property type="component" value="Unassembled WGS sequence"/>
</dbReference>
<evidence type="ECO:0000313" key="7">
    <source>
        <dbReference type="Proteomes" id="UP000470771"/>
    </source>
</evidence>
<comment type="function">
    <text evidence="4">Catalyzes the formation of sulfite from adenosine 5'-phosphosulfate (APS) using thioredoxin as an electron donor.</text>
</comment>
<feature type="binding site" evidence="4">
    <location>
        <position position="103"/>
    </location>
    <ligand>
        <name>[4Fe-4S] cluster</name>
        <dbReference type="ChEBI" id="CHEBI:49883"/>
    </ligand>
</feature>
<dbReference type="GO" id="GO:0070814">
    <property type="term" value="P:hydrogen sulfide biosynthetic process"/>
    <property type="evidence" value="ECO:0007669"/>
    <property type="project" value="UniProtKB-UniRule"/>
</dbReference>
<dbReference type="GO" id="GO:0043866">
    <property type="term" value="F:adenylyl-sulfate reductase (thioredoxin) activity"/>
    <property type="evidence" value="ECO:0007669"/>
    <property type="project" value="UniProtKB-EC"/>
</dbReference>
<comment type="pathway">
    <text evidence="3 4">Sulfur metabolism; hydrogen sulfide biosynthesis; sulfite from sulfate.</text>
</comment>
<dbReference type="Pfam" id="PF01507">
    <property type="entry name" value="PAPS_reduct"/>
    <property type="match status" value="1"/>
</dbReference>
<dbReference type="EC" id="1.8.4.10" evidence="4"/>
<dbReference type="InterPro" id="IPR002500">
    <property type="entry name" value="PAPS_reduct_dom"/>
</dbReference>
<evidence type="ECO:0000256" key="3">
    <source>
        <dbReference type="ARBA" id="ARBA00024327"/>
    </source>
</evidence>
<name>A0A6N9NHI5_9FLAO</name>
<dbReference type="AlphaFoldDB" id="A0A6N9NHI5"/>
<dbReference type="PANTHER" id="PTHR46509:SF1">
    <property type="entry name" value="PHOSPHOADENOSINE PHOSPHOSULFATE REDUCTASE"/>
    <property type="match status" value="1"/>
</dbReference>
<feature type="binding site" evidence="4">
    <location>
        <position position="104"/>
    </location>
    <ligand>
        <name>[4Fe-4S] cluster</name>
        <dbReference type="ChEBI" id="CHEBI:49883"/>
    </ligand>
</feature>
<dbReference type="GO" id="GO:0004604">
    <property type="term" value="F:phosphoadenylyl-sulfate reductase (thioredoxin) activity"/>
    <property type="evidence" value="ECO:0007669"/>
    <property type="project" value="UniProtKB-UniRule"/>
</dbReference>
<dbReference type="InterPro" id="IPR004511">
    <property type="entry name" value="PAPS/APS_Rdtase"/>
</dbReference>
<accession>A0A6N9NHI5</accession>
<dbReference type="HAMAP" id="MF_00063">
    <property type="entry name" value="CysH"/>
    <property type="match status" value="1"/>
</dbReference>
<feature type="binding site" evidence="4">
    <location>
        <position position="188"/>
    </location>
    <ligand>
        <name>[4Fe-4S] cluster</name>
        <dbReference type="ChEBI" id="CHEBI:49883"/>
    </ligand>
</feature>